<reference evidence="1 2" key="1">
    <citation type="submission" date="2017-07" db="EMBL/GenBank/DDBJ databases">
        <title>Isolation and whole genome analysis of endospore-forming bacteria from heroin.</title>
        <authorList>
            <person name="Kalinowski J."/>
            <person name="Ahrens B."/>
            <person name="Al-Dilaimi A."/>
            <person name="Winkler A."/>
            <person name="Wibberg D."/>
            <person name="Schleenbecker U."/>
            <person name="Ruckert C."/>
            <person name="Wolfel R."/>
            <person name="Grass G."/>
        </authorList>
    </citation>
    <scope>NUCLEOTIDE SEQUENCE [LARGE SCALE GENOMIC DNA]</scope>
    <source>
        <strain evidence="1 2">7521-2</strain>
    </source>
</reference>
<protein>
    <recommendedName>
        <fullName evidence="3">Motility protein</fullName>
    </recommendedName>
</protein>
<evidence type="ECO:0000313" key="1">
    <source>
        <dbReference type="EMBL" id="PAD83795.1"/>
    </source>
</evidence>
<sequence>MDIAALSIGMKQASLSQNVSIALTKKAMDTAEQNSDQLLKMLEAPHPTLGKSVDLSV</sequence>
<name>A0AA91Z1S4_NIACI</name>
<gene>
    <name evidence="1" type="ORF">CHH57_07525</name>
</gene>
<evidence type="ECO:0000313" key="2">
    <source>
        <dbReference type="Proteomes" id="UP000216961"/>
    </source>
</evidence>
<accession>A0AA91Z1S4</accession>
<dbReference type="Proteomes" id="UP000216961">
    <property type="component" value="Unassembled WGS sequence"/>
</dbReference>
<dbReference type="RefSeq" id="WP_095329655.1">
    <property type="nucleotide sequence ID" value="NZ_NPBQ01000046.1"/>
</dbReference>
<organism evidence="1 2">
    <name type="scientific">Niallia circulans</name>
    <name type="common">Bacillus circulans</name>
    <dbReference type="NCBI Taxonomy" id="1397"/>
    <lineage>
        <taxon>Bacteria</taxon>
        <taxon>Bacillati</taxon>
        <taxon>Bacillota</taxon>
        <taxon>Bacilli</taxon>
        <taxon>Bacillales</taxon>
        <taxon>Bacillaceae</taxon>
        <taxon>Niallia</taxon>
    </lineage>
</organism>
<dbReference type="EMBL" id="NPBQ01000046">
    <property type="protein sequence ID" value="PAD83795.1"/>
    <property type="molecule type" value="Genomic_DNA"/>
</dbReference>
<dbReference type="Pfam" id="PF14070">
    <property type="entry name" value="YjfB_motility"/>
    <property type="match status" value="1"/>
</dbReference>
<evidence type="ECO:0008006" key="3">
    <source>
        <dbReference type="Google" id="ProtNLM"/>
    </source>
</evidence>
<proteinExistence type="predicted"/>
<dbReference type="AlphaFoldDB" id="A0AA91Z1S4"/>
<comment type="caution">
    <text evidence="1">The sequence shown here is derived from an EMBL/GenBank/DDBJ whole genome shotgun (WGS) entry which is preliminary data.</text>
</comment>
<dbReference type="InterPro" id="IPR025906">
    <property type="entry name" value="YjfB_motility"/>
</dbReference>